<dbReference type="GO" id="GO:0015627">
    <property type="term" value="C:type II protein secretion system complex"/>
    <property type="evidence" value="ECO:0007669"/>
    <property type="project" value="TreeGrafter"/>
</dbReference>
<dbReference type="PANTHER" id="PTHR21180:SF32">
    <property type="entry name" value="ENDONUCLEASE_EXONUCLEASE_PHOSPHATASE FAMILY DOMAIN-CONTAINING PROTEIN 1"/>
    <property type="match status" value="1"/>
</dbReference>
<dbReference type="InterPro" id="IPR004509">
    <property type="entry name" value="Competence_ComEA_HhH"/>
</dbReference>
<accession>A0A7M1XKJ1</accession>
<evidence type="ECO:0000313" key="3">
    <source>
        <dbReference type="Proteomes" id="UP000593591"/>
    </source>
</evidence>
<dbReference type="InterPro" id="IPR051675">
    <property type="entry name" value="Endo/Exo/Phosphatase_dom_1"/>
</dbReference>
<protein>
    <recommendedName>
        <fullName evidence="1">Soluble ligand binding domain-containing protein</fullName>
    </recommendedName>
</protein>
<dbReference type="InterPro" id="IPR019554">
    <property type="entry name" value="Soluble_ligand-bd"/>
</dbReference>
<feature type="domain" description="Soluble ligand binding" evidence="1">
    <location>
        <begin position="51"/>
        <end position="89"/>
    </location>
</feature>
<name>A0A7M1XKJ1_9SPIR</name>
<proteinExistence type="predicted"/>
<dbReference type="KEGG" id="trc:DYE49_02165"/>
<dbReference type="Gene3D" id="1.10.150.280">
    <property type="entry name" value="AF1531-like domain"/>
    <property type="match status" value="1"/>
</dbReference>
<dbReference type="Proteomes" id="UP000593591">
    <property type="component" value="Chromosome"/>
</dbReference>
<evidence type="ECO:0000259" key="1">
    <source>
        <dbReference type="Pfam" id="PF10531"/>
    </source>
</evidence>
<sequence length="182" mass="19356">MLKTIVIGLIVTVVGLFALAGVNKAVEAMNQDSTLNGYSTTLVADENSVNIAISGEINHPGSYYINPTKTLGDLITLAGGVTTKADTSAYNTSLIINNRTSFYIPPQLIISDLCVDSDAEKVNINKANESELLSVGFTSSQAPNIISYRSQSGPFEAIEDVLNVKGVGKATFEKVKNKIRIA</sequence>
<evidence type="ECO:0000313" key="2">
    <source>
        <dbReference type="EMBL" id="QOS39321.1"/>
    </source>
</evidence>
<dbReference type="GO" id="GO:0015628">
    <property type="term" value="P:protein secretion by the type II secretion system"/>
    <property type="evidence" value="ECO:0007669"/>
    <property type="project" value="TreeGrafter"/>
</dbReference>
<reference evidence="2 3" key="1">
    <citation type="submission" date="2018-08" db="EMBL/GenBank/DDBJ databases">
        <title>The first complete genome of Treponema rectale (CHPAT), a commensal spirochete of the bovine rectum.</title>
        <authorList>
            <person name="Staton G.J."/>
            <person name="Clegg S.R."/>
            <person name="Carter S.D."/>
            <person name="Radford A.D."/>
            <person name="Darby A."/>
            <person name="Hall N."/>
            <person name="Birtles R.J."/>
            <person name="Evans N.J."/>
        </authorList>
    </citation>
    <scope>NUCLEOTIDE SEQUENCE [LARGE SCALE GENOMIC DNA]</scope>
    <source>
        <strain evidence="2 3">CHPA</strain>
    </source>
</reference>
<dbReference type="SUPFAM" id="SSF47781">
    <property type="entry name" value="RuvA domain 2-like"/>
    <property type="match status" value="1"/>
</dbReference>
<dbReference type="AlphaFoldDB" id="A0A7M1XKJ1"/>
<dbReference type="EMBL" id="CP031517">
    <property type="protein sequence ID" value="QOS39321.1"/>
    <property type="molecule type" value="Genomic_DNA"/>
</dbReference>
<dbReference type="InterPro" id="IPR010994">
    <property type="entry name" value="RuvA_2-like"/>
</dbReference>
<organism evidence="2 3">
    <name type="scientific">Treponema rectale</name>
    <dbReference type="NCBI Taxonomy" id="744512"/>
    <lineage>
        <taxon>Bacteria</taxon>
        <taxon>Pseudomonadati</taxon>
        <taxon>Spirochaetota</taxon>
        <taxon>Spirochaetia</taxon>
        <taxon>Spirochaetales</taxon>
        <taxon>Treponemataceae</taxon>
        <taxon>Treponema</taxon>
    </lineage>
</organism>
<dbReference type="Pfam" id="PF12836">
    <property type="entry name" value="HHH_3"/>
    <property type="match status" value="1"/>
</dbReference>
<dbReference type="Gene3D" id="3.10.560.10">
    <property type="entry name" value="Outer membrane lipoprotein wza domain like"/>
    <property type="match status" value="1"/>
</dbReference>
<dbReference type="PANTHER" id="PTHR21180">
    <property type="entry name" value="ENDONUCLEASE/EXONUCLEASE/PHOSPHATASE FAMILY DOMAIN-CONTAINING PROTEIN 1"/>
    <property type="match status" value="1"/>
</dbReference>
<dbReference type="Pfam" id="PF10531">
    <property type="entry name" value="SLBB"/>
    <property type="match status" value="1"/>
</dbReference>
<gene>
    <name evidence="2" type="ORF">DYE49_02165</name>
</gene>
<dbReference type="NCBIfam" id="TIGR00426">
    <property type="entry name" value="competence protein ComEA helix-hairpin-helix repeat region"/>
    <property type="match status" value="1"/>
</dbReference>